<evidence type="ECO:0000313" key="2">
    <source>
        <dbReference type="EMBL" id="GEY65238.1"/>
    </source>
</evidence>
<dbReference type="AlphaFoldDB" id="A0A699HPY4"/>
<comment type="caution">
    <text evidence="2">The sequence shown here is derived from an EMBL/GenBank/DDBJ whole genome shotgun (WGS) entry which is preliminary data.</text>
</comment>
<feature type="coiled-coil region" evidence="1">
    <location>
        <begin position="35"/>
        <end position="65"/>
    </location>
</feature>
<evidence type="ECO:0008006" key="3">
    <source>
        <dbReference type="Google" id="ProtNLM"/>
    </source>
</evidence>
<dbReference type="EMBL" id="BKCJ010197121">
    <property type="protein sequence ID" value="GEY65238.1"/>
    <property type="molecule type" value="Genomic_DNA"/>
</dbReference>
<feature type="non-terminal residue" evidence="2">
    <location>
        <position position="1"/>
    </location>
</feature>
<protein>
    <recommendedName>
        <fullName evidence="3">Reverse transcriptase domain-containing protein</fullName>
    </recommendedName>
</protein>
<keyword evidence="1" id="KW-0175">Coiled coil</keyword>
<reference evidence="2" key="1">
    <citation type="journal article" date="2019" name="Sci. Rep.">
        <title>Draft genome of Tanacetum cinerariifolium, the natural source of mosquito coil.</title>
        <authorList>
            <person name="Yamashiro T."/>
            <person name="Shiraishi A."/>
            <person name="Satake H."/>
            <person name="Nakayama K."/>
        </authorList>
    </citation>
    <scope>NUCLEOTIDE SEQUENCE</scope>
</reference>
<accession>A0A699HPY4</accession>
<proteinExistence type="predicted"/>
<gene>
    <name evidence="2" type="ORF">Tci_437212</name>
</gene>
<sequence length="280" mass="32854">RKEIPEVIPFIECKEWIETKNELYKMMEAYTKRMNQQHEQEALLAAQREQELREQEQAAQREQELLAYKQAAQEKEEPSQNSDFHQFIREMCGIKASVEQKQKLEEMMLELLDLYTLIDSSPKFDYLLEEFFGKLTHIDPIPLRIEEADFGLEEEICLVENLSYDNSSPRPLKEFNVEITDRILESLSVSPIPIEDSDSHIEDIDLFLATDNLMPPGIKNDRYDLEGDIHFLKEWLRNDPFLLPENESSNFDHHEASLIPRPPPKPPDVEVLILSPIRVF</sequence>
<name>A0A699HPY4_TANCI</name>
<evidence type="ECO:0000256" key="1">
    <source>
        <dbReference type="SAM" id="Coils"/>
    </source>
</evidence>
<organism evidence="2">
    <name type="scientific">Tanacetum cinerariifolium</name>
    <name type="common">Dalmatian daisy</name>
    <name type="synonym">Chrysanthemum cinerariifolium</name>
    <dbReference type="NCBI Taxonomy" id="118510"/>
    <lineage>
        <taxon>Eukaryota</taxon>
        <taxon>Viridiplantae</taxon>
        <taxon>Streptophyta</taxon>
        <taxon>Embryophyta</taxon>
        <taxon>Tracheophyta</taxon>
        <taxon>Spermatophyta</taxon>
        <taxon>Magnoliopsida</taxon>
        <taxon>eudicotyledons</taxon>
        <taxon>Gunneridae</taxon>
        <taxon>Pentapetalae</taxon>
        <taxon>asterids</taxon>
        <taxon>campanulids</taxon>
        <taxon>Asterales</taxon>
        <taxon>Asteraceae</taxon>
        <taxon>Asteroideae</taxon>
        <taxon>Anthemideae</taxon>
        <taxon>Anthemidinae</taxon>
        <taxon>Tanacetum</taxon>
    </lineage>
</organism>